<evidence type="ECO:0000313" key="3">
    <source>
        <dbReference type="Proteomes" id="UP000238701"/>
    </source>
</evidence>
<dbReference type="Pfam" id="PF00903">
    <property type="entry name" value="Glyoxalase"/>
    <property type="match status" value="1"/>
</dbReference>
<dbReference type="InterPro" id="IPR004360">
    <property type="entry name" value="Glyas_Fos-R_dOase_dom"/>
</dbReference>
<gene>
    <name evidence="2" type="ORF">SBA1_90097</name>
</gene>
<dbReference type="InterPro" id="IPR052164">
    <property type="entry name" value="Anthracycline_SecMetBiosynth"/>
</dbReference>
<evidence type="ECO:0000313" key="2">
    <source>
        <dbReference type="EMBL" id="SPF48963.1"/>
    </source>
</evidence>
<protein>
    <submittedName>
        <fullName evidence="2">Lactoylglutathione lyase-like domain protein</fullName>
    </submittedName>
</protein>
<dbReference type="Proteomes" id="UP000238701">
    <property type="component" value="Unassembled WGS sequence"/>
</dbReference>
<proteinExistence type="predicted"/>
<sequence length="130" mass="14582">MTAVATGIGISRLGQVQIGTQDVERAADFYENVLGLKLLFKAPPGLAFFDCGGVRLMLDRPEKPEFNHPSSILYFAVPDIQAAHARMKEKGEKFEDEPHVIAKMPDHDLWMTFFRDSEGNLMGLMSEVKR</sequence>
<dbReference type="Gene3D" id="3.10.180.10">
    <property type="entry name" value="2,3-Dihydroxybiphenyl 1,2-Dioxygenase, domain 1"/>
    <property type="match status" value="1"/>
</dbReference>
<keyword evidence="2" id="KW-0456">Lyase</keyword>
<dbReference type="InterPro" id="IPR029068">
    <property type="entry name" value="Glyas_Bleomycin-R_OHBP_Dase"/>
</dbReference>
<dbReference type="OrthoDB" id="9804944at2"/>
<dbReference type="InterPro" id="IPR037523">
    <property type="entry name" value="VOC_core"/>
</dbReference>
<evidence type="ECO:0000259" key="1">
    <source>
        <dbReference type="PROSITE" id="PS51819"/>
    </source>
</evidence>
<dbReference type="PROSITE" id="PS51819">
    <property type="entry name" value="VOC"/>
    <property type="match status" value="1"/>
</dbReference>
<accession>A0A2U3LAM3</accession>
<name>A0A2U3LAM3_9BACT</name>
<organism evidence="2 3">
    <name type="scientific">Candidatus Sulfotelmatobacter kueseliae</name>
    <dbReference type="NCBI Taxonomy" id="2042962"/>
    <lineage>
        <taxon>Bacteria</taxon>
        <taxon>Pseudomonadati</taxon>
        <taxon>Acidobacteriota</taxon>
        <taxon>Terriglobia</taxon>
        <taxon>Terriglobales</taxon>
        <taxon>Candidatus Korobacteraceae</taxon>
        <taxon>Candidatus Sulfotelmatobacter</taxon>
    </lineage>
</organism>
<dbReference type="PANTHER" id="PTHR33993">
    <property type="entry name" value="GLYOXALASE-RELATED"/>
    <property type="match status" value="1"/>
</dbReference>
<dbReference type="GO" id="GO:0016829">
    <property type="term" value="F:lyase activity"/>
    <property type="evidence" value="ECO:0007669"/>
    <property type="project" value="UniProtKB-KW"/>
</dbReference>
<dbReference type="SUPFAM" id="SSF54593">
    <property type="entry name" value="Glyoxalase/Bleomycin resistance protein/Dihydroxybiphenyl dioxygenase"/>
    <property type="match status" value="1"/>
</dbReference>
<feature type="domain" description="VOC" evidence="1">
    <location>
        <begin position="12"/>
        <end position="127"/>
    </location>
</feature>
<dbReference type="AlphaFoldDB" id="A0A2U3LAM3"/>
<dbReference type="EMBL" id="OMOD01000188">
    <property type="protein sequence ID" value="SPF48963.1"/>
    <property type="molecule type" value="Genomic_DNA"/>
</dbReference>
<reference evidence="3" key="1">
    <citation type="submission" date="2018-02" db="EMBL/GenBank/DDBJ databases">
        <authorList>
            <person name="Hausmann B."/>
        </authorList>
    </citation>
    <scope>NUCLEOTIDE SEQUENCE [LARGE SCALE GENOMIC DNA]</scope>
    <source>
        <strain evidence="3">Peat soil MAG SbA1</strain>
    </source>
</reference>